<evidence type="ECO:0000313" key="3">
    <source>
        <dbReference type="Proteomes" id="UP001516400"/>
    </source>
</evidence>
<organism evidence="2 3">
    <name type="scientific">Cryptolaemus montrouzieri</name>
    <dbReference type="NCBI Taxonomy" id="559131"/>
    <lineage>
        <taxon>Eukaryota</taxon>
        <taxon>Metazoa</taxon>
        <taxon>Ecdysozoa</taxon>
        <taxon>Arthropoda</taxon>
        <taxon>Hexapoda</taxon>
        <taxon>Insecta</taxon>
        <taxon>Pterygota</taxon>
        <taxon>Neoptera</taxon>
        <taxon>Endopterygota</taxon>
        <taxon>Coleoptera</taxon>
        <taxon>Polyphaga</taxon>
        <taxon>Cucujiformia</taxon>
        <taxon>Coccinelloidea</taxon>
        <taxon>Coccinellidae</taxon>
        <taxon>Scymninae</taxon>
        <taxon>Scymnini</taxon>
        <taxon>Cryptolaemus</taxon>
    </lineage>
</organism>
<feature type="chain" id="PRO_5044791947" evidence="1">
    <location>
        <begin position="17"/>
        <end position="247"/>
    </location>
</feature>
<sequence>MRIILALTLFSGVVLASPKKYDPADEMNFQPSSNRYFEYSLHSSNNHTAESKSDTKEAKAASDKLRFGLPIVYGNTGSGVQPYPQTGGVSYMVSPMKLDIGGIALGALIGLGAILILPKLAHALGGSHGGYRSLDDGVSTVSDILSRLDNTLEQHNIDSSSCMQRVVCNYVHEARKNMENGEAGTLDQMVYAISNNSLVTQLLDGSSIKQAVDMGKSEESDECSSLYRKCPVDKDNVLKVITSLLPA</sequence>
<dbReference type="Proteomes" id="UP001516400">
    <property type="component" value="Unassembled WGS sequence"/>
</dbReference>
<feature type="signal peptide" evidence="1">
    <location>
        <begin position="1"/>
        <end position="16"/>
    </location>
</feature>
<name>A0ABD2P4B8_9CUCU</name>
<keyword evidence="3" id="KW-1185">Reference proteome</keyword>
<keyword evidence="1" id="KW-0732">Signal</keyword>
<dbReference type="EMBL" id="JABFTP020000185">
    <property type="protein sequence ID" value="KAL3285594.1"/>
    <property type="molecule type" value="Genomic_DNA"/>
</dbReference>
<protein>
    <submittedName>
        <fullName evidence="2">Uncharacterized protein</fullName>
    </submittedName>
</protein>
<accession>A0ABD2P4B8</accession>
<gene>
    <name evidence="2" type="ORF">HHI36_000124</name>
</gene>
<evidence type="ECO:0000256" key="1">
    <source>
        <dbReference type="SAM" id="SignalP"/>
    </source>
</evidence>
<dbReference type="AlphaFoldDB" id="A0ABD2P4B8"/>
<comment type="caution">
    <text evidence="2">The sequence shown here is derived from an EMBL/GenBank/DDBJ whole genome shotgun (WGS) entry which is preliminary data.</text>
</comment>
<reference evidence="2 3" key="1">
    <citation type="journal article" date="2021" name="BMC Biol.">
        <title>Horizontally acquired antibacterial genes associated with adaptive radiation of ladybird beetles.</title>
        <authorList>
            <person name="Li H.S."/>
            <person name="Tang X.F."/>
            <person name="Huang Y.H."/>
            <person name="Xu Z.Y."/>
            <person name="Chen M.L."/>
            <person name="Du X.Y."/>
            <person name="Qiu B.Y."/>
            <person name="Chen P.T."/>
            <person name="Zhang W."/>
            <person name="Slipinski A."/>
            <person name="Escalona H.E."/>
            <person name="Waterhouse R.M."/>
            <person name="Zwick A."/>
            <person name="Pang H."/>
        </authorList>
    </citation>
    <scope>NUCLEOTIDE SEQUENCE [LARGE SCALE GENOMIC DNA]</scope>
    <source>
        <strain evidence="2">SYSU2018</strain>
    </source>
</reference>
<evidence type="ECO:0000313" key="2">
    <source>
        <dbReference type="EMBL" id="KAL3285594.1"/>
    </source>
</evidence>
<dbReference type="Pfam" id="PF07841">
    <property type="entry name" value="DM4_12"/>
    <property type="match status" value="1"/>
</dbReference>
<dbReference type="InterPro" id="IPR006631">
    <property type="entry name" value="DM4_12"/>
</dbReference>
<proteinExistence type="predicted"/>